<protein>
    <recommendedName>
        <fullName evidence="3">Winged helix DNA-binding domain-containing protein</fullName>
    </recommendedName>
</protein>
<name>A0A0R2F261_9LACO</name>
<dbReference type="STRING" id="1423804.FD14_GL001049"/>
<dbReference type="AlphaFoldDB" id="A0A0R2F261"/>
<dbReference type="Proteomes" id="UP000051442">
    <property type="component" value="Unassembled WGS sequence"/>
</dbReference>
<dbReference type="PATRIC" id="fig|1423804.4.peg.1126"/>
<organism evidence="1 2">
    <name type="scientific">Secundilactobacillus similis DSM 23365 = JCM 2765</name>
    <dbReference type="NCBI Taxonomy" id="1423804"/>
    <lineage>
        <taxon>Bacteria</taxon>
        <taxon>Bacillati</taxon>
        <taxon>Bacillota</taxon>
        <taxon>Bacilli</taxon>
        <taxon>Lactobacillales</taxon>
        <taxon>Lactobacillaceae</taxon>
        <taxon>Secundilactobacillus</taxon>
    </lineage>
</organism>
<dbReference type="InterPro" id="IPR009351">
    <property type="entry name" value="AlkZ-like"/>
</dbReference>
<reference evidence="1 2" key="1">
    <citation type="journal article" date="2015" name="Genome Announc.">
        <title>Expanding the biotechnology potential of lactobacilli through comparative genomics of 213 strains and associated genera.</title>
        <authorList>
            <person name="Sun Z."/>
            <person name="Harris H.M."/>
            <person name="McCann A."/>
            <person name="Guo C."/>
            <person name="Argimon S."/>
            <person name="Zhang W."/>
            <person name="Yang X."/>
            <person name="Jeffery I.B."/>
            <person name="Cooney J.C."/>
            <person name="Kagawa T.F."/>
            <person name="Liu W."/>
            <person name="Song Y."/>
            <person name="Salvetti E."/>
            <person name="Wrobel A."/>
            <person name="Rasinkangas P."/>
            <person name="Parkhill J."/>
            <person name="Rea M.C."/>
            <person name="O'Sullivan O."/>
            <person name="Ritari J."/>
            <person name="Douillard F.P."/>
            <person name="Paul Ross R."/>
            <person name="Yang R."/>
            <person name="Briner A.E."/>
            <person name="Felis G.E."/>
            <person name="de Vos W.M."/>
            <person name="Barrangou R."/>
            <person name="Klaenhammer T.R."/>
            <person name="Caufield P.W."/>
            <person name="Cui Y."/>
            <person name="Zhang H."/>
            <person name="O'Toole P.W."/>
        </authorList>
    </citation>
    <scope>NUCLEOTIDE SEQUENCE [LARGE SCALE GENOMIC DNA]</scope>
    <source>
        <strain evidence="1 2">DSM 23365</strain>
    </source>
</reference>
<gene>
    <name evidence="1" type="ORF">FD14_GL001049</name>
</gene>
<dbReference type="EMBL" id="AYZM01000112">
    <property type="protein sequence ID" value="KRN21531.1"/>
    <property type="molecule type" value="Genomic_DNA"/>
</dbReference>
<dbReference type="RefSeq" id="WP_054736419.1">
    <property type="nucleotide sequence ID" value="NZ_AYZM01000112.1"/>
</dbReference>
<proteinExistence type="predicted"/>
<dbReference type="Pfam" id="PF06224">
    <property type="entry name" value="AlkZ-like"/>
    <property type="match status" value="1"/>
</dbReference>
<dbReference type="PANTHER" id="PTHR38479">
    <property type="entry name" value="LMO0824 PROTEIN"/>
    <property type="match status" value="1"/>
</dbReference>
<dbReference type="PANTHER" id="PTHR38479:SF2">
    <property type="entry name" value="WINGED HELIX DNA-BINDING DOMAIN-CONTAINING PROTEIN"/>
    <property type="match status" value="1"/>
</dbReference>
<evidence type="ECO:0000313" key="2">
    <source>
        <dbReference type="Proteomes" id="UP000051442"/>
    </source>
</evidence>
<keyword evidence="2" id="KW-1185">Reference proteome</keyword>
<evidence type="ECO:0000313" key="1">
    <source>
        <dbReference type="EMBL" id="KRN21531.1"/>
    </source>
</evidence>
<comment type="caution">
    <text evidence="1">The sequence shown here is derived from an EMBL/GenBank/DDBJ whole genome shotgun (WGS) entry which is preliminary data.</text>
</comment>
<evidence type="ECO:0008006" key="3">
    <source>
        <dbReference type="Google" id="ProtNLM"/>
    </source>
</evidence>
<sequence length="353" mass="39975">MDQQKLKQLRLRHLGFGVTQDSKRALTRTIGIQAQQAREADLNLSLRTHTPIETLHNWYDQQPVVRSWAQRWTHQLLTLSDWQLVISARQTETLPKTYLLGHETLVAELATLIQNQLVTKPRLTKTEVVALLTPLIPTDVKSNNLIYAVLQTLVARGRLYFDARSTTQNYVVIANQLPLLPVETALPVLIQRYIEGFGPVSLADFCKWSGIRITQARPAWQQVTAKLPHMMVAGQNLSMTTTTVPNGELPACQLAARFDACFTGYADKNWLITPEHQKTIWTKNGLIMAPILLHGVVIGYWQHQQSRKGVTVTVKHWQPLTQQDKHLIEDQLVKDLPNAVSKPLIQVSFESIS</sequence>
<dbReference type="OrthoDB" id="2210247at2"/>
<accession>A0A0R2F261</accession>